<dbReference type="Proteomes" id="UP000778578">
    <property type="component" value="Unassembled WGS sequence"/>
</dbReference>
<dbReference type="EMBL" id="JAINZZ010000093">
    <property type="protein sequence ID" value="MBY8882892.1"/>
    <property type="molecule type" value="Genomic_DNA"/>
</dbReference>
<organism evidence="1 2">
    <name type="scientific">Actinacidiphila acidipaludis</name>
    <dbReference type="NCBI Taxonomy" id="2873382"/>
    <lineage>
        <taxon>Bacteria</taxon>
        <taxon>Bacillati</taxon>
        <taxon>Actinomycetota</taxon>
        <taxon>Actinomycetes</taxon>
        <taxon>Kitasatosporales</taxon>
        <taxon>Streptomycetaceae</taxon>
        <taxon>Actinacidiphila</taxon>
    </lineage>
</organism>
<comment type="caution">
    <text evidence="1">The sequence shown here is derived from an EMBL/GenBank/DDBJ whole genome shotgun (WGS) entry which is preliminary data.</text>
</comment>
<accession>A0ABS7QI92</accession>
<evidence type="ECO:0000313" key="2">
    <source>
        <dbReference type="Proteomes" id="UP000778578"/>
    </source>
</evidence>
<reference evidence="1 2" key="1">
    <citation type="submission" date="2021-08" db="EMBL/GenBank/DDBJ databases">
        <title>WGS of actinomycetes from Thailand.</title>
        <authorList>
            <person name="Thawai C."/>
        </authorList>
    </citation>
    <scope>NUCLEOTIDE SEQUENCE [LARGE SCALE GENOMIC DNA]</scope>
    <source>
        <strain evidence="1 2">PLK6-54</strain>
    </source>
</reference>
<dbReference type="RefSeq" id="WP_222969584.1">
    <property type="nucleotide sequence ID" value="NZ_JAINZZ010000093.1"/>
</dbReference>
<gene>
    <name evidence="1" type="ORF">K7862_35455</name>
</gene>
<protein>
    <submittedName>
        <fullName evidence="1">Uncharacterized protein</fullName>
    </submittedName>
</protein>
<proteinExistence type="predicted"/>
<evidence type="ECO:0000313" key="1">
    <source>
        <dbReference type="EMBL" id="MBY8882892.1"/>
    </source>
</evidence>
<keyword evidence="2" id="KW-1185">Reference proteome</keyword>
<name>A0ABS7QI92_9ACTN</name>
<sequence>MTSPAGGAAQIASGLPVGTTVVHVVEGRVLRFVLTDTPLFDGSYVAEPLGHYL</sequence>